<comment type="caution">
    <text evidence="4">The sequence shown here is derived from an EMBL/GenBank/DDBJ whole genome shotgun (WGS) entry which is preliminary data.</text>
</comment>
<feature type="region of interest" description="Disordered" evidence="3">
    <location>
        <begin position="1"/>
        <end position="78"/>
    </location>
</feature>
<keyword evidence="1" id="KW-0853">WD repeat</keyword>
<feature type="compositionally biased region" description="Basic and acidic residues" evidence="3">
    <location>
        <begin position="264"/>
        <end position="281"/>
    </location>
</feature>
<dbReference type="InterPro" id="IPR051350">
    <property type="entry name" value="WD_repeat-ST_regulator"/>
</dbReference>
<dbReference type="PROSITE" id="PS50896">
    <property type="entry name" value="LISH"/>
    <property type="match status" value="1"/>
</dbReference>
<proteinExistence type="predicted"/>
<feature type="compositionally biased region" description="Polar residues" evidence="3">
    <location>
        <begin position="1"/>
        <end position="11"/>
    </location>
</feature>
<feature type="compositionally biased region" description="Basic and acidic residues" evidence="3">
    <location>
        <begin position="15"/>
        <end position="36"/>
    </location>
</feature>
<organism evidence="4 5">
    <name type="scientific">Reticulomyxa filosa</name>
    <dbReference type="NCBI Taxonomy" id="46433"/>
    <lineage>
        <taxon>Eukaryota</taxon>
        <taxon>Sar</taxon>
        <taxon>Rhizaria</taxon>
        <taxon>Retaria</taxon>
        <taxon>Foraminifera</taxon>
        <taxon>Monothalamids</taxon>
        <taxon>Reticulomyxidae</taxon>
        <taxon>Reticulomyxa</taxon>
    </lineage>
</organism>
<evidence type="ECO:0000256" key="2">
    <source>
        <dbReference type="ARBA" id="ARBA00022737"/>
    </source>
</evidence>
<name>X6NGP7_RETFI</name>
<evidence type="ECO:0000256" key="3">
    <source>
        <dbReference type="SAM" id="MobiDB-lite"/>
    </source>
</evidence>
<evidence type="ECO:0000313" key="4">
    <source>
        <dbReference type="EMBL" id="ETO25490.1"/>
    </source>
</evidence>
<dbReference type="PANTHER" id="PTHR22838">
    <property type="entry name" value="WD REPEAT PROTEIN 26-RELATED"/>
    <property type="match status" value="1"/>
</dbReference>
<dbReference type="EMBL" id="ASPP01008495">
    <property type="protein sequence ID" value="ETO25490.1"/>
    <property type="molecule type" value="Genomic_DNA"/>
</dbReference>
<feature type="compositionally biased region" description="Polar residues" evidence="3">
    <location>
        <begin position="248"/>
        <end position="261"/>
    </location>
</feature>
<keyword evidence="2" id="KW-0677">Repeat</keyword>
<reference evidence="4 5" key="1">
    <citation type="journal article" date="2013" name="Curr. Biol.">
        <title>The Genome of the Foraminiferan Reticulomyxa filosa.</title>
        <authorList>
            <person name="Glockner G."/>
            <person name="Hulsmann N."/>
            <person name="Schleicher M."/>
            <person name="Noegel A.A."/>
            <person name="Eichinger L."/>
            <person name="Gallinger C."/>
            <person name="Pawlowski J."/>
            <person name="Sierra R."/>
            <person name="Euteneuer U."/>
            <person name="Pillet L."/>
            <person name="Moustafa A."/>
            <person name="Platzer M."/>
            <person name="Groth M."/>
            <person name="Szafranski K."/>
            <person name="Schliwa M."/>
        </authorList>
    </citation>
    <scope>NUCLEOTIDE SEQUENCE [LARGE SCALE GENOMIC DNA]</scope>
</reference>
<evidence type="ECO:0000256" key="1">
    <source>
        <dbReference type="ARBA" id="ARBA00022574"/>
    </source>
</evidence>
<feature type="compositionally biased region" description="Polar residues" evidence="3">
    <location>
        <begin position="38"/>
        <end position="49"/>
    </location>
</feature>
<keyword evidence="5" id="KW-1185">Reference proteome</keyword>
<dbReference type="Proteomes" id="UP000023152">
    <property type="component" value="Unassembled WGS sequence"/>
</dbReference>
<dbReference type="PANTHER" id="PTHR22838:SF0">
    <property type="entry name" value="WD REPEAT-CONTAINING PROTEIN 26"/>
    <property type="match status" value="1"/>
</dbReference>
<dbReference type="AlphaFoldDB" id="X6NGP7"/>
<dbReference type="OrthoDB" id="972532at2759"/>
<gene>
    <name evidence="4" type="ORF">RFI_11651</name>
</gene>
<accession>X6NGP7</accession>
<dbReference type="InterPro" id="IPR006594">
    <property type="entry name" value="LisH"/>
</dbReference>
<evidence type="ECO:0000313" key="5">
    <source>
        <dbReference type="Proteomes" id="UP000023152"/>
    </source>
</evidence>
<feature type="region of interest" description="Disordered" evidence="3">
    <location>
        <begin position="248"/>
        <end position="292"/>
    </location>
</feature>
<dbReference type="Pfam" id="PF23627">
    <property type="entry name" value="LisH_WDR26"/>
    <property type="match status" value="1"/>
</dbReference>
<sequence>MSHSQTQTSPSTRHHTLERDPKSEHNDNRDGDKKVVNEQGNENKISNGTTKKEKKQSNENANINNKKNPKMPEKDKKSGAGMAMTNLKWNNVVTPNGYELSEKEVVRVIMQCLHDLGYNESAECLSQESGLCYSEIDEHNNNNNNPLKHMEIAVANGKWDELLEWLDTFSTMDAMCVGYEYSPSPHGLHHRSIVLLSPVYLIYARILILEQQFVYLLIEHVYNDQSILAMKILQQKLSPFVNEMNESWNRNGDNGGPTSKGTRLPRDGHKESEDDKEDYRNSHFGTNSSSADIVGQWKRGSSSNETIELARNSTLTQVSTPSTLAVVHHQCLWC</sequence>
<protein>
    <submittedName>
        <fullName evidence="4">WD domain-containing protein</fullName>
    </submittedName>
</protein>